<keyword evidence="1 6" id="KW-0489">Methyltransferase</keyword>
<evidence type="ECO:0000313" key="7">
    <source>
        <dbReference type="Proteomes" id="UP000002357"/>
    </source>
</evidence>
<evidence type="ECO:0000256" key="1">
    <source>
        <dbReference type="ARBA" id="ARBA00022603"/>
    </source>
</evidence>
<geneLocation type="plasmid" evidence="6 7">
    <name>pSCL4</name>
</geneLocation>
<dbReference type="eggNOG" id="COG2226">
    <property type="taxonomic scope" value="Bacteria"/>
</dbReference>
<evidence type="ECO:0000313" key="6">
    <source>
        <dbReference type="EMBL" id="EFG04652.2"/>
    </source>
</evidence>
<dbReference type="PANTHER" id="PTHR43464:SF19">
    <property type="entry name" value="UBIQUINONE BIOSYNTHESIS O-METHYLTRANSFERASE, MITOCHONDRIAL"/>
    <property type="match status" value="1"/>
</dbReference>
<dbReference type="GO" id="GO:0032259">
    <property type="term" value="P:methylation"/>
    <property type="evidence" value="ECO:0007669"/>
    <property type="project" value="UniProtKB-KW"/>
</dbReference>
<keyword evidence="2 6" id="KW-0808">Transferase</keyword>
<keyword evidence="3" id="KW-0949">S-adenosyl-L-methionine</keyword>
<dbReference type="InterPro" id="IPR041698">
    <property type="entry name" value="Methyltransf_25"/>
</dbReference>
<dbReference type="EMBL" id="CM000914">
    <property type="protein sequence ID" value="EFG04652.2"/>
    <property type="molecule type" value="Genomic_DNA"/>
</dbReference>
<evidence type="ECO:0000256" key="2">
    <source>
        <dbReference type="ARBA" id="ARBA00022679"/>
    </source>
</evidence>
<evidence type="ECO:0000259" key="5">
    <source>
        <dbReference type="Pfam" id="PF13649"/>
    </source>
</evidence>
<dbReference type="CDD" id="cd02440">
    <property type="entry name" value="AdoMet_MTases"/>
    <property type="match status" value="1"/>
</dbReference>
<gene>
    <name evidence="6" type="ORF">SCLAV_p1166</name>
</gene>
<accession>D5SL59</accession>
<organism evidence="6 7">
    <name type="scientific">Streptomyces clavuligerus</name>
    <dbReference type="NCBI Taxonomy" id="1901"/>
    <lineage>
        <taxon>Bacteria</taxon>
        <taxon>Bacillati</taxon>
        <taxon>Actinomycetota</taxon>
        <taxon>Actinomycetes</taxon>
        <taxon>Kitasatosporales</taxon>
        <taxon>Streptomycetaceae</taxon>
        <taxon>Streptomyces</taxon>
    </lineage>
</organism>
<proteinExistence type="predicted"/>
<feature type="domain" description="Methyltransferase" evidence="5">
    <location>
        <begin position="191"/>
        <end position="283"/>
    </location>
</feature>
<reference evidence="6 7" key="1">
    <citation type="journal article" date="2010" name="Genome Biol. Evol.">
        <title>The sequence of a 1.8-mb bacterial linear plasmid reveals a rich evolutionary reservoir of secondary metabolic pathways.</title>
        <authorList>
            <person name="Medema M.H."/>
            <person name="Trefzer A."/>
            <person name="Kovalchuk A."/>
            <person name="van den Berg M."/>
            <person name="Mueller U."/>
            <person name="Heijne W."/>
            <person name="Wu L."/>
            <person name="Alam M.T."/>
            <person name="Ronning C.M."/>
            <person name="Nierman W.C."/>
            <person name="Bovenberg R.A.L."/>
            <person name="Breitling R."/>
            <person name="Takano E."/>
        </authorList>
    </citation>
    <scope>NUCLEOTIDE SEQUENCE [LARGE SCALE GENOMIC DNA]</scope>
    <source>
        <strain evidence="7">ATCC 27064 / DSM 738 / JCM 4710 / NBRC 13307 / NCIMB 12785 / NRRL 3585 / VKM Ac-602</strain>
        <plasmid evidence="6">pSCL4</plasmid>
    </source>
</reference>
<dbReference type="GO" id="GO:0008168">
    <property type="term" value="F:methyltransferase activity"/>
    <property type="evidence" value="ECO:0007669"/>
    <property type="project" value="UniProtKB-KW"/>
</dbReference>
<dbReference type="Gene3D" id="3.40.50.150">
    <property type="entry name" value="Vaccinia Virus protein VP39"/>
    <property type="match status" value="1"/>
</dbReference>
<name>D5SL59_STRCL</name>
<dbReference type="PANTHER" id="PTHR43464">
    <property type="entry name" value="METHYLTRANSFERASE"/>
    <property type="match status" value="1"/>
</dbReference>
<dbReference type="AlphaFoldDB" id="D5SL59"/>
<feature type="region of interest" description="Disordered" evidence="4">
    <location>
        <begin position="19"/>
        <end position="45"/>
    </location>
</feature>
<dbReference type="SUPFAM" id="SSF53335">
    <property type="entry name" value="S-adenosyl-L-methionine-dependent methyltransferases"/>
    <property type="match status" value="1"/>
</dbReference>
<evidence type="ECO:0000256" key="4">
    <source>
        <dbReference type="SAM" id="MobiDB-lite"/>
    </source>
</evidence>
<dbReference type="Proteomes" id="UP000002357">
    <property type="component" value="Plasmid pSCL4"/>
</dbReference>
<keyword evidence="6" id="KW-0614">Plasmid</keyword>
<dbReference type="InterPro" id="IPR029063">
    <property type="entry name" value="SAM-dependent_MTases_sf"/>
</dbReference>
<evidence type="ECO:0000256" key="3">
    <source>
        <dbReference type="ARBA" id="ARBA00022691"/>
    </source>
</evidence>
<sequence length="394" mass="43249">MACSASMMCQASCLPSVVSSGPRSLRSSRAKCSVNERGTGGGGAGLRLLSRSARSAAWRKSAKSSSERRSAIAWVRETAAVYREARTRSFFRPKRSRRTSASSSRYSMRLLECTGPAKRLPLRPGPRLAARRARSRENEWNGADARPTVAPMADEMFRDPRLAPLYDPLDPDRSDLDAYLRITEETGARQVLDIGCGTGVFALLLAGRGIDVVGVDPARASLDVARGKPGADRVRWIEGDATALPPLRADLATMTGNVAQAIDDPDLWRGTLRGAYEALRPGGLLVFETRDPARRAWEEWTRASTYEVTELPGVGTVESWDDLVEVRLPLVTFRATYVLGPDGRTLTSESTLRFRERREVETDLTAAGFIVEDVRDAPDRPGLEFVFLARRPAP</sequence>
<keyword evidence="7" id="KW-1185">Reference proteome</keyword>
<protein>
    <submittedName>
        <fullName evidence="6">Putative methyltransferase</fullName>
    </submittedName>
</protein>
<dbReference type="Pfam" id="PF13649">
    <property type="entry name" value="Methyltransf_25"/>
    <property type="match status" value="1"/>
</dbReference>